<organism evidence="1">
    <name type="scientific">Xanthomonas euvesicatoria</name>
    <dbReference type="NCBI Taxonomy" id="456327"/>
    <lineage>
        <taxon>Bacteria</taxon>
        <taxon>Pseudomonadati</taxon>
        <taxon>Pseudomonadota</taxon>
        <taxon>Gammaproteobacteria</taxon>
        <taxon>Lysobacterales</taxon>
        <taxon>Lysobacteraceae</taxon>
        <taxon>Xanthomonas</taxon>
    </lineage>
</organism>
<dbReference type="AlphaFoldDB" id="A0A6B3KH35"/>
<comment type="caution">
    <text evidence="1">The sequence shown here is derived from an EMBL/GenBank/DDBJ whole genome shotgun (WGS) entry which is preliminary data.</text>
</comment>
<proteinExistence type="predicted"/>
<name>A0A6B3KH35_XANEU</name>
<dbReference type="RefSeq" id="WP_011345877.1">
    <property type="nucleotide sequence ID" value="NZ_CP018467.1"/>
</dbReference>
<dbReference type="EMBL" id="JAAGYV010000105">
    <property type="protein sequence ID" value="NEK73974.1"/>
    <property type="molecule type" value="Genomic_DNA"/>
</dbReference>
<dbReference type="OMA" id="WLWRESN"/>
<protein>
    <submittedName>
        <fullName evidence="1">Uncharacterized protein</fullName>
    </submittedName>
</protein>
<accession>A0A6B3KH35</accession>
<evidence type="ECO:0000313" key="1">
    <source>
        <dbReference type="EMBL" id="NEK73974.1"/>
    </source>
</evidence>
<sequence>MTVIEIFPSAGVGLVKLGMSRAEVHAVMGAPSTSFRKVPTSAYPTDAWHHNGFQVFYGGIEPSVEFIELSANCGFEVLCLGQRVFSTPASRLVEKFLAVTPFDSFDKELGYSYVFPALELALWRPDMEEPQGEYFSTVDIGCVGYFSRKIPAESTGET</sequence>
<gene>
    <name evidence="1" type="ORF">G3W62_14500</name>
</gene>
<reference evidence="1" key="1">
    <citation type="submission" date="2019-11" db="EMBL/GenBank/DDBJ databases">
        <title>Genome-resolved metagenomics to study the prevalence of co-infection and intraspecific heterogeneity among plant pathogen metapopulations.</title>
        <authorList>
            <person name="Newberry E."/>
            <person name="Bhandari R."/>
            <person name="Kemble J."/>
            <person name="Sikora E."/>
            <person name="Potnis N."/>
        </authorList>
    </citation>
    <scope>NUCLEOTIDE SEQUENCE</scope>
    <source>
        <strain evidence="1">Xe_Pep_Tuscaloosa_18b</strain>
    </source>
</reference>